<accession>A0A0S4TZW9</accession>
<dbReference type="PATRIC" id="fig|305.106.peg.1927"/>
<proteinExistence type="predicted"/>
<protein>
    <recommendedName>
        <fullName evidence="2">PHA-granule associated protein 4</fullName>
    </recommendedName>
</protein>
<organism evidence="1">
    <name type="scientific">Ralstonia solanacearum</name>
    <name type="common">Pseudomonas solanacearum</name>
    <dbReference type="NCBI Taxonomy" id="305"/>
    <lineage>
        <taxon>Bacteria</taxon>
        <taxon>Pseudomonadati</taxon>
        <taxon>Pseudomonadota</taxon>
        <taxon>Betaproteobacteria</taxon>
        <taxon>Burkholderiales</taxon>
        <taxon>Burkholderiaceae</taxon>
        <taxon>Ralstonia</taxon>
        <taxon>Ralstonia solanacearum species complex</taxon>
    </lineage>
</organism>
<sequence length="124" mass="13945">MTTARAGTRNEALRLLKQSGVAVVDLDYERGWEDAVELGRLGHKDGIRVEFRSHENIEVKSLAALVAGLARPKMTFRQRNLYCQFSFGTLPTDELQKLEAKAARLGDYILAGRLQQKINSVWAE</sequence>
<evidence type="ECO:0008006" key="2">
    <source>
        <dbReference type="Google" id="ProtNLM"/>
    </source>
</evidence>
<gene>
    <name evidence="1" type="ORF">RUN39_v1_1530004</name>
</gene>
<reference evidence="1" key="1">
    <citation type="submission" date="2015-10" db="EMBL/GenBank/DDBJ databases">
        <authorList>
            <person name="Gilbert D.G."/>
        </authorList>
    </citation>
    <scope>NUCLEOTIDE SEQUENCE</scope>
    <source>
        <strain evidence="1">Phyl III-seqv23</strain>
    </source>
</reference>
<dbReference type="AlphaFoldDB" id="A0A0S4TZW9"/>
<dbReference type="EMBL" id="LN899819">
    <property type="protein sequence ID" value="CUV15528.1"/>
    <property type="molecule type" value="Genomic_DNA"/>
</dbReference>
<name>A0A0S4TZW9_RALSL</name>
<evidence type="ECO:0000313" key="1">
    <source>
        <dbReference type="EMBL" id="CUV15528.1"/>
    </source>
</evidence>